<dbReference type="AlphaFoldDB" id="A0A0F9B8S2"/>
<dbReference type="Gene3D" id="3.20.20.140">
    <property type="entry name" value="Metal-dependent hydrolases"/>
    <property type="match status" value="1"/>
</dbReference>
<accession>A0A0F9B8S2</accession>
<feature type="non-terminal residue" evidence="1">
    <location>
        <position position="1"/>
    </location>
</feature>
<name>A0A0F9B8S2_9ZZZZ</name>
<dbReference type="InterPro" id="IPR016195">
    <property type="entry name" value="Pol/histidinol_Pase-like"/>
</dbReference>
<sequence length="65" mass="6917">GVDGLEIGHTSHTPEQVEAYLRYARAKGLLVSGGTDGHFPDGLPSIGRHHCPDELAAPLLERLGM</sequence>
<gene>
    <name evidence="1" type="ORF">LCGC14_2479320</name>
</gene>
<dbReference type="SUPFAM" id="SSF89550">
    <property type="entry name" value="PHP domain-like"/>
    <property type="match status" value="1"/>
</dbReference>
<reference evidence="1" key="1">
    <citation type="journal article" date="2015" name="Nature">
        <title>Complex archaea that bridge the gap between prokaryotes and eukaryotes.</title>
        <authorList>
            <person name="Spang A."/>
            <person name="Saw J.H."/>
            <person name="Jorgensen S.L."/>
            <person name="Zaremba-Niedzwiedzka K."/>
            <person name="Martijn J."/>
            <person name="Lind A.E."/>
            <person name="van Eijk R."/>
            <person name="Schleper C."/>
            <person name="Guy L."/>
            <person name="Ettema T.J."/>
        </authorList>
    </citation>
    <scope>NUCLEOTIDE SEQUENCE</scope>
</reference>
<protein>
    <recommendedName>
        <fullName evidence="2">PHP domain-containing protein</fullName>
    </recommendedName>
</protein>
<evidence type="ECO:0008006" key="2">
    <source>
        <dbReference type="Google" id="ProtNLM"/>
    </source>
</evidence>
<dbReference type="EMBL" id="LAZR01039016">
    <property type="protein sequence ID" value="KKL18060.1"/>
    <property type="molecule type" value="Genomic_DNA"/>
</dbReference>
<organism evidence="1">
    <name type="scientific">marine sediment metagenome</name>
    <dbReference type="NCBI Taxonomy" id="412755"/>
    <lineage>
        <taxon>unclassified sequences</taxon>
        <taxon>metagenomes</taxon>
        <taxon>ecological metagenomes</taxon>
    </lineage>
</organism>
<evidence type="ECO:0000313" key="1">
    <source>
        <dbReference type="EMBL" id="KKL18060.1"/>
    </source>
</evidence>
<proteinExistence type="predicted"/>
<comment type="caution">
    <text evidence="1">The sequence shown here is derived from an EMBL/GenBank/DDBJ whole genome shotgun (WGS) entry which is preliminary data.</text>
</comment>